<dbReference type="EMBL" id="CAXAMN010024795">
    <property type="protein sequence ID" value="CAK9089959.1"/>
    <property type="molecule type" value="Genomic_DNA"/>
</dbReference>
<evidence type="ECO:0008006" key="3">
    <source>
        <dbReference type="Google" id="ProtNLM"/>
    </source>
</evidence>
<sequence>MLSWYDPRVAGLVPKDETVRTLSEEQAGDMMWTPDIVVTNTELHGDRVVATSFQEDFNGKESLTIARRCTFF</sequence>
<protein>
    <recommendedName>
        <fullName evidence="3">Neurotransmitter-gated ion-channel ligand-binding domain-containing protein</fullName>
    </recommendedName>
</protein>
<proteinExistence type="predicted"/>
<keyword evidence="2" id="KW-1185">Reference proteome</keyword>
<reference evidence="1 2" key="1">
    <citation type="submission" date="2024-02" db="EMBL/GenBank/DDBJ databases">
        <authorList>
            <person name="Chen Y."/>
            <person name="Shah S."/>
            <person name="Dougan E. K."/>
            <person name="Thang M."/>
            <person name="Chan C."/>
        </authorList>
    </citation>
    <scope>NUCLEOTIDE SEQUENCE [LARGE SCALE GENOMIC DNA]</scope>
</reference>
<dbReference type="Proteomes" id="UP001642484">
    <property type="component" value="Unassembled WGS sequence"/>
</dbReference>
<accession>A0ABP0QPU0</accession>
<gene>
    <name evidence="1" type="ORF">CCMP2556_LOCUS43255</name>
</gene>
<organism evidence="1 2">
    <name type="scientific">Durusdinium trenchii</name>
    <dbReference type="NCBI Taxonomy" id="1381693"/>
    <lineage>
        <taxon>Eukaryota</taxon>
        <taxon>Sar</taxon>
        <taxon>Alveolata</taxon>
        <taxon>Dinophyceae</taxon>
        <taxon>Suessiales</taxon>
        <taxon>Symbiodiniaceae</taxon>
        <taxon>Durusdinium</taxon>
    </lineage>
</organism>
<comment type="caution">
    <text evidence="1">The sequence shown here is derived from an EMBL/GenBank/DDBJ whole genome shotgun (WGS) entry which is preliminary data.</text>
</comment>
<name>A0ABP0QPU0_9DINO</name>
<evidence type="ECO:0000313" key="1">
    <source>
        <dbReference type="EMBL" id="CAK9089959.1"/>
    </source>
</evidence>
<evidence type="ECO:0000313" key="2">
    <source>
        <dbReference type="Proteomes" id="UP001642484"/>
    </source>
</evidence>